<dbReference type="Gene3D" id="3.40.630.30">
    <property type="match status" value="1"/>
</dbReference>
<gene>
    <name evidence="4" type="ORF">NIES30_22505</name>
</gene>
<dbReference type="AlphaFoldDB" id="A0A1U7IZD0"/>
<keyword evidence="5" id="KW-1185">Reference proteome</keyword>
<evidence type="ECO:0000313" key="5">
    <source>
        <dbReference type="Proteomes" id="UP000185557"/>
    </source>
</evidence>
<protein>
    <submittedName>
        <fullName evidence="4">GNAT family N-acetyltransferase</fullName>
    </submittedName>
</protein>
<organism evidence="4 5">
    <name type="scientific">Phormidium tenue NIES-30</name>
    <dbReference type="NCBI Taxonomy" id="549789"/>
    <lineage>
        <taxon>Bacteria</taxon>
        <taxon>Bacillati</taxon>
        <taxon>Cyanobacteriota</taxon>
        <taxon>Cyanophyceae</taxon>
        <taxon>Oscillatoriophycideae</taxon>
        <taxon>Oscillatoriales</taxon>
        <taxon>Oscillatoriaceae</taxon>
        <taxon>Phormidium</taxon>
    </lineage>
</organism>
<evidence type="ECO:0000259" key="3">
    <source>
        <dbReference type="PROSITE" id="PS51186"/>
    </source>
</evidence>
<keyword evidence="2" id="KW-0012">Acyltransferase</keyword>
<evidence type="ECO:0000256" key="2">
    <source>
        <dbReference type="ARBA" id="ARBA00023315"/>
    </source>
</evidence>
<dbReference type="InterPro" id="IPR000182">
    <property type="entry name" value="GNAT_dom"/>
</dbReference>
<dbReference type="PANTHER" id="PTHR43877">
    <property type="entry name" value="AMINOALKYLPHOSPHONATE N-ACETYLTRANSFERASE-RELATED-RELATED"/>
    <property type="match status" value="1"/>
</dbReference>
<dbReference type="Proteomes" id="UP000185557">
    <property type="component" value="Unassembled WGS sequence"/>
</dbReference>
<dbReference type="InterPro" id="IPR016181">
    <property type="entry name" value="Acyl_CoA_acyltransferase"/>
</dbReference>
<proteinExistence type="predicted"/>
<keyword evidence="1 4" id="KW-0808">Transferase</keyword>
<dbReference type="RefSeq" id="WP_073610704.1">
    <property type="nucleotide sequence ID" value="NZ_MRCG01000023.1"/>
</dbReference>
<comment type="caution">
    <text evidence="4">The sequence shown here is derived from an EMBL/GenBank/DDBJ whole genome shotgun (WGS) entry which is preliminary data.</text>
</comment>
<name>A0A1U7IZD0_9CYAN</name>
<evidence type="ECO:0000313" key="4">
    <source>
        <dbReference type="EMBL" id="OKH44403.1"/>
    </source>
</evidence>
<dbReference type="STRING" id="549789.NIES30_22505"/>
<dbReference type="PANTHER" id="PTHR43877:SF2">
    <property type="entry name" value="AMINOALKYLPHOSPHONATE N-ACETYLTRANSFERASE-RELATED"/>
    <property type="match status" value="1"/>
</dbReference>
<feature type="domain" description="N-acetyltransferase" evidence="3">
    <location>
        <begin position="1"/>
        <end position="140"/>
    </location>
</feature>
<reference evidence="4 5" key="1">
    <citation type="submission" date="2016-11" db="EMBL/GenBank/DDBJ databases">
        <title>Draft Genome Sequences of Nine Cyanobacterial Strains from Diverse Habitats.</title>
        <authorList>
            <person name="Zhu T."/>
            <person name="Hou S."/>
            <person name="Lu X."/>
            <person name="Hess W.R."/>
        </authorList>
    </citation>
    <scope>NUCLEOTIDE SEQUENCE [LARGE SCALE GENOMIC DNA]</scope>
    <source>
        <strain evidence="4 5">NIES-30</strain>
    </source>
</reference>
<dbReference type="OrthoDB" id="9797826at2"/>
<sequence>MQIRPGQATDSGAIAALLTDLGYPVTAEFVTHSLQRQLPHADAAILVAVEQDTVVGLISLHFIPQLALPGDFCRISYFCIAPGARGQGIGTALETAASELAWARGCDRIEVHCHSRREQAHRFYNRQGYIESPKYLIKSA</sequence>
<accession>A0A1U7IZD0</accession>
<dbReference type="PROSITE" id="PS51186">
    <property type="entry name" value="GNAT"/>
    <property type="match status" value="1"/>
</dbReference>
<dbReference type="CDD" id="cd04301">
    <property type="entry name" value="NAT_SF"/>
    <property type="match status" value="1"/>
</dbReference>
<dbReference type="Pfam" id="PF00583">
    <property type="entry name" value="Acetyltransf_1"/>
    <property type="match status" value="1"/>
</dbReference>
<dbReference type="SUPFAM" id="SSF55729">
    <property type="entry name" value="Acyl-CoA N-acyltransferases (Nat)"/>
    <property type="match status" value="1"/>
</dbReference>
<dbReference type="GO" id="GO:0016747">
    <property type="term" value="F:acyltransferase activity, transferring groups other than amino-acyl groups"/>
    <property type="evidence" value="ECO:0007669"/>
    <property type="project" value="InterPro"/>
</dbReference>
<dbReference type="EMBL" id="MRCG01000023">
    <property type="protein sequence ID" value="OKH44403.1"/>
    <property type="molecule type" value="Genomic_DNA"/>
</dbReference>
<dbReference type="InterPro" id="IPR050832">
    <property type="entry name" value="Bact_Acetyltransf"/>
</dbReference>
<evidence type="ECO:0000256" key="1">
    <source>
        <dbReference type="ARBA" id="ARBA00022679"/>
    </source>
</evidence>